<keyword evidence="3" id="KW-0378">Hydrolase</keyword>
<dbReference type="SUPFAM" id="SSF53474">
    <property type="entry name" value="alpha/beta-Hydrolases"/>
    <property type="match status" value="1"/>
</dbReference>
<dbReference type="GO" id="GO:0016787">
    <property type="term" value="F:hydrolase activity"/>
    <property type="evidence" value="ECO:0007669"/>
    <property type="project" value="UniProtKB-KW"/>
</dbReference>
<sequence>MTVQQRNNVHIEGDGPATLILSHGFGCDQSMWKALSPHFIPHMRVITYDLVGAGQSDLAAYDRAKYSTLLGYADDLNAIIDDFGQGPVIIAGHSVSAMIGVLAELRQPGRIAGLVLIGGSPCYIDSNGYNGGFSQKEVLELLSMIDENYLGWSSTMAPVLMGASGEPAMQEELASSFRRTNAEIARHFARVIFLSDHREDVKGLNVPTLILQSRVDPVVPVAVGEYLERVMPSSQLVLVDNMGHYPQLSASSACAAAMDGFFARLGLGRE</sequence>
<dbReference type="InterPro" id="IPR029058">
    <property type="entry name" value="AB_hydrolase_fold"/>
</dbReference>
<evidence type="ECO:0000313" key="4">
    <source>
        <dbReference type="Proteomes" id="UP000556620"/>
    </source>
</evidence>
<reference evidence="3 4" key="1">
    <citation type="submission" date="2020-07" db="EMBL/GenBank/DDBJ databases">
        <title>Diversity of carbapenemase encoding genes among Pseudomonas putida group clinical isolates in a tertiary Brazilian hospital.</title>
        <authorList>
            <person name="Alberto-Lei F."/>
            <person name="Nodari C.S."/>
            <person name="Streling A.P."/>
            <person name="Paulino J.T."/>
            <person name="Bessa-Neto F.O."/>
            <person name="Cayo R."/>
            <person name="Gales A.C."/>
        </authorList>
    </citation>
    <scope>NUCLEOTIDE SEQUENCE [LARGE SCALE GENOMIC DNA]</scope>
    <source>
        <strain evidence="3 4">14535</strain>
    </source>
</reference>
<gene>
    <name evidence="3" type="ORF">H4C44_02055</name>
</gene>
<dbReference type="PRINTS" id="PR00111">
    <property type="entry name" value="ABHYDROLASE"/>
</dbReference>
<dbReference type="RefSeq" id="WP_033691192.1">
    <property type="nucleotide sequence ID" value="NZ_CP091311.1"/>
</dbReference>
<dbReference type="Gene3D" id="3.40.50.1820">
    <property type="entry name" value="alpha/beta hydrolase"/>
    <property type="match status" value="1"/>
</dbReference>
<name>A0A7W2JFA3_9PSED</name>
<evidence type="ECO:0000313" key="3">
    <source>
        <dbReference type="EMBL" id="MBA6057961.1"/>
    </source>
</evidence>
<organism evidence="3 4">
    <name type="scientific">Pseudomonas juntendi</name>
    <dbReference type="NCBI Taxonomy" id="2666183"/>
    <lineage>
        <taxon>Bacteria</taxon>
        <taxon>Pseudomonadati</taxon>
        <taxon>Pseudomonadota</taxon>
        <taxon>Gammaproteobacteria</taxon>
        <taxon>Pseudomonadales</taxon>
        <taxon>Pseudomonadaceae</taxon>
        <taxon>Pseudomonas</taxon>
    </lineage>
</organism>
<dbReference type="PANTHER" id="PTHR43039">
    <property type="entry name" value="ESTERASE-RELATED"/>
    <property type="match status" value="1"/>
</dbReference>
<comment type="caution">
    <text evidence="3">The sequence shown here is derived from an EMBL/GenBank/DDBJ whole genome shotgun (WGS) entry which is preliminary data.</text>
</comment>
<proteinExistence type="inferred from homology"/>
<comment type="similarity">
    <text evidence="1">Belongs to the AB hydrolase superfamily.</text>
</comment>
<feature type="domain" description="AB hydrolase-1" evidence="2">
    <location>
        <begin position="19"/>
        <end position="257"/>
    </location>
</feature>
<dbReference type="InterPro" id="IPR000073">
    <property type="entry name" value="AB_hydrolase_1"/>
</dbReference>
<dbReference type="EMBL" id="JACGCU010000002">
    <property type="protein sequence ID" value="MBA6057961.1"/>
    <property type="molecule type" value="Genomic_DNA"/>
</dbReference>
<dbReference type="Proteomes" id="UP000556620">
    <property type="component" value="Unassembled WGS sequence"/>
</dbReference>
<evidence type="ECO:0000256" key="1">
    <source>
        <dbReference type="ARBA" id="ARBA00008645"/>
    </source>
</evidence>
<evidence type="ECO:0000259" key="2">
    <source>
        <dbReference type="Pfam" id="PF12697"/>
    </source>
</evidence>
<dbReference type="Pfam" id="PF12697">
    <property type="entry name" value="Abhydrolase_6"/>
    <property type="match status" value="1"/>
</dbReference>
<protein>
    <submittedName>
        <fullName evidence="3">Alpha/beta hydrolase</fullName>
    </submittedName>
</protein>
<accession>A0A7W2JFA3</accession>
<dbReference type="AlphaFoldDB" id="A0A7W2JFA3"/>